<dbReference type="AlphaFoldDB" id="A0A7X1NY17"/>
<keyword evidence="1" id="KW-0812">Transmembrane</keyword>
<feature type="transmembrane region" description="Helical" evidence="1">
    <location>
        <begin position="15"/>
        <end position="34"/>
    </location>
</feature>
<keyword evidence="1" id="KW-0472">Membrane</keyword>
<evidence type="ECO:0000313" key="2">
    <source>
        <dbReference type="EMBL" id="MPY67850.1"/>
    </source>
</evidence>
<name>A0A7X1NY17_9DEIO</name>
<protein>
    <submittedName>
        <fullName evidence="2">Uncharacterized protein</fullName>
    </submittedName>
</protein>
<reference evidence="2 3" key="1">
    <citation type="submission" date="2019-10" db="EMBL/GenBank/DDBJ databases">
        <title>Deinococcus sp. isolated from soil.</title>
        <authorList>
            <person name="Li Y."/>
            <person name="Wang J."/>
        </authorList>
    </citation>
    <scope>NUCLEOTIDE SEQUENCE [LARGE SCALE GENOMIC DNA]</scope>
    <source>
        <strain evidence="2 3">SDU3-2</strain>
    </source>
</reference>
<proteinExistence type="predicted"/>
<sequence>MDFNAWRPEDTARRFSIMGASSLGTFLWIGLWLGSGLNPLLALLVGIVAGVVAHLIAFPVLRALFRR</sequence>
<evidence type="ECO:0000313" key="3">
    <source>
        <dbReference type="Proteomes" id="UP000484842"/>
    </source>
</evidence>
<keyword evidence="3" id="KW-1185">Reference proteome</keyword>
<gene>
    <name evidence="2" type="ORF">F8S09_14365</name>
</gene>
<feature type="transmembrane region" description="Helical" evidence="1">
    <location>
        <begin position="40"/>
        <end position="65"/>
    </location>
</feature>
<keyword evidence="1" id="KW-1133">Transmembrane helix</keyword>
<accession>A0A7X1NY17</accession>
<dbReference type="Proteomes" id="UP000484842">
    <property type="component" value="Unassembled WGS sequence"/>
</dbReference>
<comment type="caution">
    <text evidence="2">The sequence shown here is derived from an EMBL/GenBank/DDBJ whole genome shotgun (WGS) entry which is preliminary data.</text>
</comment>
<dbReference type="EMBL" id="WBSL01000010">
    <property type="protein sequence ID" value="MPY67850.1"/>
    <property type="molecule type" value="Genomic_DNA"/>
</dbReference>
<dbReference type="RefSeq" id="WP_152872166.1">
    <property type="nucleotide sequence ID" value="NZ_WBSL01000010.1"/>
</dbReference>
<organism evidence="2 3">
    <name type="scientific">Deinococcus terrestris</name>
    <dbReference type="NCBI Taxonomy" id="2651870"/>
    <lineage>
        <taxon>Bacteria</taxon>
        <taxon>Thermotogati</taxon>
        <taxon>Deinococcota</taxon>
        <taxon>Deinococci</taxon>
        <taxon>Deinococcales</taxon>
        <taxon>Deinococcaceae</taxon>
        <taxon>Deinococcus</taxon>
    </lineage>
</organism>
<evidence type="ECO:0000256" key="1">
    <source>
        <dbReference type="SAM" id="Phobius"/>
    </source>
</evidence>